<reference evidence="2" key="2">
    <citation type="submission" date="2025-09" db="UniProtKB">
        <authorList>
            <consortium name="Ensembl"/>
        </authorList>
    </citation>
    <scope>IDENTIFICATION</scope>
</reference>
<feature type="region of interest" description="Disordered" evidence="1">
    <location>
        <begin position="1"/>
        <end position="57"/>
    </location>
</feature>
<evidence type="ECO:0000313" key="2">
    <source>
        <dbReference type="Ensembl" id="ENSAOWP00000019318.1"/>
    </source>
</evidence>
<name>A0A8B9SAL9_APTOW</name>
<feature type="compositionally biased region" description="Low complexity" evidence="1">
    <location>
        <begin position="20"/>
        <end position="42"/>
    </location>
</feature>
<proteinExistence type="predicted"/>
<feature type="region of interest" description="Disordered" evidence="1">
    <location>
        <begin position="69"/>
        <end position="111"/>
    </location>
</feature>
<feature type="region of interest" description="Disordered" evidence="1">
    <location>
        <begin position="130"/>
        <end position="210"/>
    </location>
</feature>
<dbReference type="Ensembl" id="ENSAOWT00000021891.1">
    <property type="protein sequence ID" value="ENSAOWP00000019318.1"/>
    <property type="gene ID" value="ENSAOWG00000013120.1"/>
</dbReference>
<dbReference type="AlphaFoldDB" id="A0A8B9SAL9"/>
<organism evidence="2 3">
    <name type="scientific">Apteryx owenii</name>
    <name type="common">Little spotted kiwi</name>
    <dbReference type="NCBI Taxonomy" id="8824"/>
    <lineage>
        <taxon>Eukaryota</taxon>
        <taxon>Metazoa</taxon>
        <taxon>Chordata</taxon>
        <taxon>Craniata</taxon>
        <taxon>Vertebrata</taxon>
        <taxon>Euteleostomi</taxon>
        <taxon>Archelosauria</taxon>
        <taxon>Archosauria</taxon>
        <taxon>Dinosauria</taxon>
        <taxon>Saurischia</taxon>
        <taxon>Theropoda</taxon>
        <taxon>Coelurosauria</taxon>
        <taxon>Aves</taxon>
        <taxon>Palaeognathae</taxon>
        <taxon>Apterygiformes</taxon>
        <taxon>Apterygidae</taxon>
        <taxon>Apteryx</taxon>
    </lineage>
</organism>
<sequence length="378" mass="38231">MAVPAALIPPTQLVPPQPPVSTSAACTTTTTTSSSATSSPSPSIAPPPAASGTNLFRPEPIAAAAAAAAAATVTSTTTGGGGGGGREDGGGGGGGGGGGDAAGPGPVPGERRRGRALAALNRARAQRAYSCARADSCSAGPGRGVRTRRPAPSPREPPRRPQPGGRSESPAQTAAGSDAAGQRVGRGARSPQVTGLNLSDEGKGSSSCCDSEVRALGSVSSPSALPARWFTALRGGGNLPRQRRFAVRETSPKCPLQRPLPVGAHGQTGPVSLSRCGMWRCGRSRHVRLRAGPRSLPLPAPAAASPPSPSPVQLRVVRAHQHGAGQSAALTPRQPLLRGSAKFLNIQGSRDRTAWNNFQALTYCSYLGNSIFFHVEST</sequence>
<evidence type="ECO:0000313" key="3">
    <source>
        <dbReference type="Proteomes" id="UP000694424"/>
    </source>
</evidence>
<feature type="compositionally biased region" description="Gly residues" evidence="1">
    <location>
        <begin position="78"/>
        <end position="102"/>
    </location>
</feature>
<keyword evidence="3" id="KW-1185">Reference proteome</keyword>
<evidence type="ECO:0000256" key="1">
    <source>
        <dbReference type="SAM" id="MobiDB-lite"/>
    </source>
</evidence>
<reference evidence="2" key="1">
    <citation type="submission" date="2025-08" db="UniProtKB">
        <authorList>
            <consortium name="Ensembl"/>
        </authorList>
    </citation>
    <scope>IDENTIFICATION</scope>
</reference>
<accession>A0A8B9SAL9</accession>
<protein>
    <submittedName>
        <fullName evidence="2">Dachshund family transcription factor 1</fullName>
    </submittedName>
</protein>
<dbReference type="Proteomes" id="UP000694424">
    <property type="component" value="Unplaced"/>
</dbReference>